<accession>A0A922ESK8</accession>
<comment type="caution">
    <text evidence="1">The sequence shown here is derived from an EMBL/GenBank/DDBJ whole genome shotgun (WGS) entry which is preliminary data.</text>
</comment>
<proteinExistence type="predicted"/>
<protein>
    <submittedName>
        <fullName evidence="1">Uncharacterized protein</fullName>
    </submittedName>
</protein>
<gene>
    <name evidence="1" type="ORF">I3842_06G004200</name>
</gene>
<evidence type="ECO:0000313" key="2">
    <source>
        <dbReference type="Proteomes" id="UP000811246"/>
    </source>
</evidence>
<evidence type="ECO:0000313" key="1">
    <source>
        <dbReference type="EMBL" id="KAG6706877.1"/>
    </source>
</evidence>
<dbReference type="EMBL" id="CM031830">
    <property type="protein sequence ID" value="KAG6706877.1"/>
    <property type="molecule type" value="Genomic_DNA"/>
</dbReference>
<organism evidence="1 2">
    <name type="scientific">Carya illinoinensis</name>
    <name type="common">Pecan</name>
    <dbReference type="NCBI Taxonomy" id="32201"/>
    <lineage>
        <taxon>Eukaryota</taxon>
        <taxon>Viridiplantae</taxon>
        <taxon>Streptophyta</taxon>
        <taxon>Embryophyta</taxon>
        <taxon>Tracheophyta</taxon>
        <taxon>Spermatophyta</taxon>
        <taxon>Magnoliopsida</taxon>
        <taxon>eudicotyledons</taxon>
        <taxon>Gunneridae</taxon>
        <taxon>Pentapetalae</taxon>
        <taxon>rosids</taxon>
        <taxon>fabids</taxon>
        <taxon>Fagales</taxon>
        <taxon>Juglandaceae</taxon>
        <taxon>Carya</taxon>
    </lineage>
</organism>
<sequence length="57" mass="6608">MPNSSYKFKMTPLSRPTISIAWKHRIGAPKTTIKRRIFFEATMAPKTRSFKTPLLVQ</sequence>
<dbReference type="Proteomes" id="UP000811246">
    <property type="component" value="Chromosome 6"/>
</dbReference>
<reference evidence="1" key="1">
    <citation type="submission" date="2021-01" db="EMBL/GenBank/DDBJ databases">
        <authorList>
            <person name="Lovell J.T."/>
            <person name="Bentley N."/>
            <person name="Bhattarai G."/>
            <person name="Jenkins J.W."/>
            <person name="Sreedasyam A."/>
            <person name="Alarcon Y."/>
            <person name="Bock C."/>
            <person name="Boston L."/>
            <person name="Carlson J."/>
            <person name="Cervantes K."/>
            <person name="Clermont K."/>
            <person name="Krom N."/>
            <person name="Kubenka K."/>
            <person name="Mamidi S."/>
            <person name="Mattison C."/>
            <person name="Monteros M."/>
            <person name="Pisani C."/>
            <person name="Plott C."/>
            <person name="Rajasekar S."/>
            <person name="Rhein H.S."/>
            <person name="Rohla C."/>
            <person name="Song M."/>
            <person name="Hilaire R.S."/>
            <person name="Shu S."/>
            <person name="Wells L."/>
            <person name="Wang X."/>
            <person name="Webber J."/>
            <person name="Heerema R.J."/>
            <person name="Klein P."/>
            <person name="Conner P."/>
            <person name="Grauke L."/>
            <person name="Grimwood J."/>
            <person name="Schmutz J."/>
            <person name="Randall J.J."/>
        </authorList>
    </citation>
    <scope>NUCLEOTIDE SEQUENCE</scope>
    <source>
        <tissue evidence="1">Leaf</tissue>
    </source>
</reference>
<name>A0A922ESK8_CARIL</name>
<dbReference type="AlphaFoldDB" id="A0A922ESK8"/>